<dbReference type="AlphaFoldDB" id="A0A4S8LLI5"/>
<feature type="signal peptide" evidence="8">
    <location>
        <begin position="1"/>
        <end position="24"/>
    </location>
</feature>
<reference evidence="10 11" key="1">
    <citation type="journal article" date="2019" name="Nat. Ecol. Evol.">
        <title>Megaphylogeny resolves global patterns of mushroom evolution.</title>
        <authorList>
            <person name="Varga T."/>
            <person name="Krizsan K."/>
            <person name="Foldi C."/>
            <person name="Dima B."/>
            <person name="Sanchez-Garcia M."/>
            <person name="Sanchez-Ramirez S."/>
            <person name="Szollosi G.J."/>
            <person name="Szarkandi J.G."/>
            <person name="Papp V."/>
            <person name="Albert L."/>
            <person name="Andreopoulos W."/>
            <person name="Angelini C."/>
            <person name="Antonin V."/>
            <person name="Barry K.W."/>
            <person name="Bougher N.L."/>
            <person name="Buchanan P."/>
            <person name="Buyck B."/>
            <person name="Bense V."/>
            <person name="Catcheside P."/>
            <person name="Chovatia M."/>
            <person name="Cooper J."/>
            <person name="Damon W."/>
            <person name="Desjardin D."/>
            <person name="Finy P."/>
            <person name="Geml J."/>
            <person name="Haridas S."/>
            <person name="Hughes K."/>
            <person name="Justo A."/>
            <person name="Karasinski D."/>
            <person name="Kautmanova I."/>
            <person name="Kiss B."/>
            <person name="Kocsube S."/>
            <person name="Kotiranta H."/>
            <person name="LaButti K.M."/>
            <person name="Lechner B.E."/>
            <person name="Liimatainen K."/>
            <person name="Lipzen A."/>
            <person name="Lukacs Z."/>
            <person name="Mihaltcheva S."/>
            <person name="Morgado L.N."/>
            <person name="Niskanen T."/>
            <person name="Noordeloos M.E."/>
            <person name="Ohm R.A."/>
            <person name="Ortiz-Santana B."/>
            <person name="Ovrebo C."/>
            <person name="Racz N."/>
            <person name="Riley R."/>
            <person name="Savchenko A."/>
            <person name="Shiryaev A."/>
            <person name="Soop K."/>
            <person name="Spirin V."/>
            <person name="Szebenyi C."/>
            <person name="Tomsovsky M."/>
            <person name="Tulloss R.E."/>
            <person name="Uehling J."/>
            <person name="Grigoriev I.V."/>
            <person name="Vagvolgyi C."/>
            <person name="Papp T."/>
            <person name="Martin F.M."/>
            <person name="Miettinen O."/>
            <person name="Hibbett D.S."/>
            <person name="Nagy L.G."/>
        </authorList>
    </citation>
    <scope>NUCLEOTIDE SEQUENCE [LARGE SCALE GENOMIC DNA]</scope>
    <source>
        <strain evidence="10 11">CBS 962.96</strain>
    </source>
</reference>
<dbReference type="GO" id="GO:0046872">
    <property type="term" value="F:metal ion binding"/>
    <property type="evidence" value="ECO:0007669"/>
    <property type="project" value="UniProtKB-KW"/>
</dbReference>
<dbReference type="InterPro" id="IPR029463">
    <property type="entry name" value="Lys_MEP"/>
</dbReference>
<dbReference type="Gene3D" id="2.60.40.2970">
    <property type="match status" value="1"/>
</dbReference>
<evidence type="ECO:0000256" key="4">
    <source>
        <dbReference type="ARBA" id="ARBA00022723"/>
    </source>
</evidence>
<evidence type="ECO:0000256" key="5">
    <source>
        <dbReference type="ARBA" id="ARBA00022801"/>
    </source>
</evidence>
<dbReference type="InterPro" id="IPR024079">
    <property type="entry name" value="MetalloPept_cat_dom_sf"/>
</dbReference>
<dbReference type="Gene3D" id="3.40.390.10">
    <property type="entry name" value="Collagenase (Catalytic Domain)"/>
    <property type="match status" value="1"/>
</dbReference>
<dbReference type="SMART" id="SM01351">
    <property type="entry name" value="Aspzincin_M35"/>
    <property type="match status" value="1"/>
</dbReference>
<keyword evidence="5" id="KW-0378">Hydrolase</keyword>
<dbReference type="GO" id="GO:0006508">
    <property type="term" value="P:proteolysis"/>
    <property type="evidence" value="ECO:0007669"/>
    <property type="project" value="UniProtKB-KW"/>
</dbReference>
<gene>
    <name evidence="10" type="ORF">K435DRAFT_968801</name>
</gene>
<dbReference type="PANTHER" id="PTHR37016">
    <property type="match status" value="1"/>
</dbReference>
<sequence length="367" mass="40826">MFASTKLQSFTSALFIYALSVAATQELTLKLTGTELADGVDNLKVLAKLTNTGDETLQVLNDPRSVLTSTPTNSFVISDDDGASPSFNGMKLKYSPRRAARVNGTNTFTILTPGDSVEVEHDLSYSYNFTLSGQSSYNIVPSRTFYVADPETLQVSRLKAKLETTHRSRLQGRLAVSRRASNSRVKRCDDCEQDDDDGPSFQGCSAKQKRQIKRAVKAATHYATKAFHYLGNHTESTERFETWFGNYSKTQHSTVLEHYTNMVNQGYGNYTYDCNTCDQEDTFAYVYTEDFGTIYLCSAFWAAKNTGTDSRGGTLVHESSHFTQIAGTSDNAYGQEDAMELALEDPDMAVDNADSHEYFVENHPHLD</sequence>
<dbReference type="SUPFAM" id="SSF55486">
    <property type="entry name" value="Metalloproteases ('zincins'), catalytic domain"/>
    <property type="match status" value="1"/>
</dbReference>
<evidence type="ECO:0000313" key="11">
    <source>
        <dbReference type="Proteomes" id="UP000297245"/>
    </source>
</evidence>
<evidence type="ECO:0000256" key="3">
    <source>
        <dbReference type="ARBA" id="ARBA00022670"/>
    </source>
</evidence>
<comment type="similarity">
    <text evidence="2">Belongs to the peptidase M35 family.</text>
</comment>
<proteinExistence type="inferred from homology"/>
<keyword evidence="3" id="KW-0645">Protease</keyword>
<evidence type="ECO:0000256" key="1">
    <source>
        <dbReference type="ARBA" id="ARBA00001947"/>
    </source>
</evidence>
<evidence type="ECO:0000256" key="7">
    <source>
        <dbReference type="ARBA" id="ARBA00023049"/>
    </source>
</evidence>
<dbReference type="PANTHER" id="PTHR37016:SF3">
    <property type="entry name" value="NEUTRAL PROTEASE 2-RELATED"/>
    <property type="match status" value="1"/>
</dbReference>
<dbReference type="Pfam" id="PF14521">
    <property type="entry name" value="Aspzincin_M35"/>
    <property type="match status" value="1"/>
</dbReference>
<accession>A0A4S8LLI5</accession>
<feature type="domain" description="Lysine-specific metallo-endopeptidase" evidence="9">
    <location>
        <begin position="228"/>
        <end position="361"/>
    </location>
</feature>
<keyword evidence="6" id="KW-0862">Zinc</keyword>
<evidence type="ECO:0000259" key="9">
    <source>
        <dbReference type="SMART" id="SM01351"/>
    </source>
</evidence>
<evidence type="ECO:0000256" key="2">
    <source>
        <dbReference type="ARBA" id="ARBA00010279"/>
    </source>
</evidence>
<keyword evidence="11" id="KW-1185">Reference proteome</keyword>
<evidence type="ECO:0000256" key="6">
    <source>
        <dbReference type="ARBA" id="ARBA00022833"/>
    </source>
</evidence>
<evidence type="ECO:0000313" key="10">
    <source>
        <dbReference type="EMBL" id="THU90099.1"/>
    </source>
</evidence>
<keyword evidence="8" id="KW-0732">Signal</keyword>
<comment type="cofactor">
    <cofactor evidence="1">
        <name>Zn(2+)</name>
        <dbReference type="ChEBI" id="CHEBI:29105"/>
    </cofactor>
</comment>
<evidence type="ECO:0000256" key="8">
    <source>
        <dbReference type="SAM" id="SignalP"/>
    </source>
</evidence>
<organism evidence="10 11">
    <name type="scientific">Dendrothele bispora (strain CBS 962.96)</name>
    <dbReference type="NCBI Taxonomy" id="1314807"/>
    <lineage>
        <taxon>Eukaryota</taxon>
        <taxon>Fungi</taxon>
        <taxon>Dikarya</taxon>
        <taxon>Basidiomycota</taxon>
        <taxon>Agaricomycotina</taxon>
        <taxon>Agaricomycetes</taxon>
        <taxon>Agaricomycetidae</taxon>
        <taxon>Agaricales</taxon>
        <taxon>Agaricales incertae sedis</taxon>
        <taxon>Dendrothele</taxon>
    </lineage>
</organism>
<keyword evidence="7" id="KW-0482">Metalloprotease</keyword>
<name>A0A4S8LLI5_DENBC</name>
<dbReference type="OrthoDB" id="412874at2759"/>
<dbReference type="InterPro" id="IPR050414">
    <property type="entry name" value="Fungal_M35_metalloproteases"/>
</dbReference>
<feature type="chain" id="PRO_5020251073" evidence="8">
    <location>
        <begin position="25"/>
        <end position="367"/>
    </location>
</feature>
<dbReference type="EMBL" id="ML179345">
    <property type="protein sequence ID" value="THU90099.1"/>
    <property type="molecule type" value="Genomic_DNA"/>
</dbReference>
<protein>
    <submittedName>
        <fullName evidence="10">Peptidyl-Lys metalloendopeptidase</fullName>
    </submittedName>
</protein>
<dbReference type="Proteomes" id="UP000297245">
    <property type="component" value="Unassembled WGS sequence"/>
</dbReference>
<keyword evidence="4" id="KW-0479">Metal-binding</keyword>
<dbReference type="GO" id="GO:0004222">
    <property type="term" value="F:metalloendopeptidase activity"/>
    <property type="evidence" value="ECO:0007669"/>
    <property type="project" value="InterPro"/>
</dbReference>